<dbReference type="EMBL" id="AP018907">
    <property type="protein sequence ID" value="BBF92999.1"/>
    <property type="molecule type" value="Genomic_DNA"/>
</dbReference>
<evidence type="ECO:0000256" key="1">
    <source>
        <dbReference type="SAM" id="MobiDB-lite"/>
    </source>
</evidence>
<keyword evidence="3" id="KW-1185">Reference proteome</keyword>
<accession>A0A348G0B6</accession>
<organism evidence="2 3">
    <name type="scientific">Blastochloris tepida</name>
    <dbReference type="NCBI Taxonomy" id="2233851"/>
    <lineage>
        <taxon>Bacteria</taxon>
        <taxon>Pseudomonadati</taxon>
        <taxon>Pseudomonadota</taxon>
        <taxon>Alphaproteobacteria</taxon>
        <taxon>Hyphomicrobiales</taxon>
        <taxon>Blastochloridaceae</taxon>
        <taxon>Blastochloris</taxon>
    </lineage>
</organism>
<proteinExistence type="predicted"/>
<dbReference type="AlphaFoldDB" id="A0A348G0B6"/>
<sequence>MNGSPDDKNGVPVRECGPRGRPNLRLIRGEQPEREPHPPENRACRTPATTAAQRSWDDDDDPGPTAA</sequence>
<feature type="compositionally biased region" description="Basic and acidic residues" evidence="1">
    <location>
        <begin position="27"/>
        <end position="43"/>
    </location>
</feature>
<name>A0A348G0B6_9HYPH</name>
<reference evidence="2 3" key="1">
    <citation type="submission" date="2018-08" db="EMBL/GenBank/DDBJ databases">
        <title>Complete genome sequencing of Blastochloris tepida GI.</title>
        <authorList>
            <person name="Tsukatani Y."/>
            <person name="Mori H."/>
        </authorList>
    </citation>
    <scope>NUCLEOTIDE SEQUENCE [LARGE SCALE GENOMIC DNA]</scope>
    <source>
        <strain evidence="2 3">GI</strain>
    </source>
</reference>
<feature type="compositionally biased region" description="Acidic residues" evidence="1">
    <location>
        <begin position="57"/>
        <end position="67"/>
    </location>
</feature>
<evidence type="ECO:0000313" key="2">
    <source>
        <dbReference type="EMBL" id="BBF92999.1"/>
    </source>
</evidence>
<gene>
    <name evidence="2" type="ORF">BLTE_16840</name>
</gene>
<protein>
    <submittedName>
        <fullName evidence="2">Uncharacterized protein</fullName>
    </submittedName>
</protein>
<evidence type="ECO:0000313" key="3">
    <source>
        <dbReference type="Proteomes" id="UP000266934"/>
    </source>
</evidence>
<dbReference type="Proteomes" id="UP000266934">
    <property type="component" value="Chromosome"/>
</dbReference>
<feature type="region of interest" description="Disordered" evidence="1">
    <location>
        <begin position="1"/>
        <end position="67"/>
    </location>
</feature>
<dbReference type="KEGG" id="blag:BLTE_16840"/>
<dbReference type="RefSeq" id="WP_126399284.1">
    <property type="nucleotide sequence ID" value="NZ_AP018907.1"/>
</dbReference>